<protein>
    <submittedName>
        <fullName evidence="8">Disulfide bond formation protein DsbA</fullName>
    </submittedName>
</protein>
<keyword evidence="6" id="KW-1133">Transmembrane helix</keyword>
<dbReference type="InterPro" id="IPR013766">
    <property type="entry name" value="Thioredoxin_domain"/>
</dbReference>
<keyword evidence="4" id="KW-1015">Disulfide bond</keyword>
<evidence type="ECO:0000256" key="6">
    <source>
        <dbReference type="SAM" id="Phobius"/>
    </source>
</evidence>
<evidence type="ECO:0000256" key="2">
    <source>
        <dbReference type="ARBA" id="ARBA00022729"/>
    </source>
</evidence>
<keyword evidence="9" id="KW-1185">Reference proteome</keyword>
<dbReference type="PATRIC" id="fig|670052.7.peg.4056"/>
<dbReference type="Gene3D" id="3.40.30.10">
    <property type="entry name" value="Glutaredoxin"/>
    <property type="match status" value="1"/>
</dbReference>
<dbReference type="EMBL" id="CP016283">
    <property type="protein sequence ID" value="ANP74854.1"/>
    <property type="molecule type" value="Genomic_DNA"/>
</dbReference>
<dbReference type="AlphaFoldDB" id="A0A1B1BQL2"/>
<keyword evidence="6" id="KW-0472">Membrane</keyword>
<reference evidence="8 9" key="1">
    <citation type="submission" date="2016-06" db="EMBL/GenBank/DDBJ databases">
        <title>Genome sequencing of Cryobacterium arcticum PAMC 27867.</title>
        <authorList>
            <person name="Lee J."/>
            <person name="Kim O.-S."/>
        </authorList>
    </citation>
    <scope>NUCLEOTIDE SEQUENCE [LARGE SCALE GENOMIC DNA]</scope>
    <source>
        <strain evidence="8 9">PAMC 27867</strain>
        <plasmid evidence="9">pp27867_1</plasmid>
    </source>
</reference>
<keyword evidence="3" id="KW-0560">Oxidoreductase</keyword>
<organism evidence="8 9">
    <name type="scientific">Cryobacterium arcticum</name>
    <dbReference type="NCBI Taxonomy" id="670052"/>
    <lineage>
        <taxon>Bacteria</taxon>
        <taxon>Bacillati</taxon>
        <taxon>Actinomycetota</taxon>
        <taxon>Actinomycetes</taxon>
        <taxon>Micrococcales</taxon>
        <taxon>Microbacteriaceae</taxon>
        <taxon>Cryobacterium</taxon>
    </lineage>
</organism>
<keyword evidence="5" id="KW-0676">Redox-active center</keyword>
<feature type="transmembrane region" description="Helical" evidence="6">
    <location>
        <begin position="12"/>
        <end position="31"/>
    </location>
</feature>
<evidence type="ECO:0000313" key="8">
    <source>
        <dbReference type="EMBL" id="ANP74854.1"/>
    </source>
</evidence>
<name>A0A1B1BQL2_9MICO</name>
<evidence type="ECO:0000256" key="3">
    <source>
        <dbReference type="ARBA" id="ARBA00023002"/>
    </source>
</evidence>
<evidence type="ECO:0000256" key="5">
    <source>
        <dbReference type="ARBA" id="ARBA00023284"/>
    </source>
</evidence>
<dbReference type="SUPFAM" id="SSF52833">
    <property type="entry name" value="Thioredoxin-like"/>
    <property type="match status" value="1"/>
</dbReference>
<sequence precursor="true">MKKPLSTRTKILINVGVVIGVAVMIAIVLFATRTPTPPSSTGSASAPQVLRENSHRLSTAADGKVTVVEFLDFECEACGAVYPVVEDLREEFDGEVTFVTRYFPIPSHTNAVNSAVAAEAAARQGQFEAMYSKLFETQTQWGEQPESRADLFRTYAEDIGLDLELYDADIQDPAVLERVMEDQREGTALGVQGTPTFFLNGEQLELSTLEAFRAAIEGAVRE</sequence>
<comment type="similarity">
    <text evidence="1">Belongs to the thioredoxin family. DsbA subfamily.</text>
</comment>
<dbReference type="Proteomes" id="UP000092582">
    <property type="component" value="Plasmid pP27867_1"/>
</dbReference>
<keyword evidence="8" id="KW-0614">Plasmid</keyword>
<keyword evidence="2" id="KW-0732">Signal</keyword>
<dbReference type="Pfam" id="PF13462">
    <property type="entry name" value="Thioredoxin_4"/>
    <property type="match status" value="1"/>
</dbReference>
<accession>A0A1B1BQL2</accession>
<dbReference type="InterPro" id="IPR012336">
    <property type="entry name" value="Thioredoxin-like_fold"/>
</dbReference>
<gene>
    <name evidence="8" type="ORF">PA27867_3946</name>
</gene>
<evidence type="ECO:0000256" key="4">
    <source>
        <dbReference type="ARBA" id="ARBA00023157"/>
    </source>
</evidence>
<proteinExistence type="inferred from homology"/>
<evidence type="ECO:0000259" key="7">
    <source>
        <dbReference type="PROSITE" id="PS51352"/>
    </source>
</evidence>
<evidence type="ECO:0000313" key="9">
    <source>
        <dbReference type="Proteomes" id="UP000092582"/>
    </source>
</evidence>
<keyword evidence="6" id="KW-0812">Transmembrane</keyword>
<dbReference type="PANTHER" id="PTHR13887">
    <property type="entry name" value="GLUTATHIONE S-TRANSFERASE KAPPA"/>
    <property type="match status" value="1"/>
</dbReference>
<dbReference type="RefSeq" id="WP_066600628.1">
    <property type="nucleotide sequence ID" value="NZ_CP016283.1"/>
</dbReference>
<dbReference type="InterPro" id="IPR036249">
    <property type="entry name" value="Thioredoxin-like_sf"/>
</dbReference>
<evidence type="ECO:0000256" key="1">
    <source>
        <dbReference type="ARBA" id="ARBA00005791"/>
    </source>
</evidence>
<dbReference type="KEGG" id="cart:PA27867_3946"/>
<dbReference type="PROSITE" id="PS51352">
    <property type="entry name" value="THIOREDOXIN_2"/>
    <property type="match status" value="1"/>
</dbReference>
<dbReference type="GO" id="GO:0016491">
    <property type="term" value="F:oxidoreductase activity"/>
    <property type="evidence" value="ECO:0007669"/>
    <property type="project" value="UniProtKB-KW"/>
</dbReference>
<dbReference type="OrthoDB" id="117402at2"/>
<feature type="domain" description="Thioredoxin" evidence="7">
    <location>
        <begin position="30"/>
        <end position="221"/>
    </location>
</feature>
<geneLocation type="plasmid" evidence="9">
    <name>pp27867_1</name>
</geneLocation>
<dbReference type="PANTHER" id="PTHR13887:SF14">
    <property type="entry name" value="DISULFIDE BOND FORMATION PROTEIN D"/>
    <property type="match status" value="1"/>
</dbReference>